<keyword evidence="2" id="KW-1185">Reference proteome</keyword>
<evidence type="ECO:0000313" key="2">
    <source>
        <dbReference type="Proteomes" id="UP000314294"/>
    </source>
</evidence>
<accession>A0A4Z2HHW4</accession>
<name>A0A4Z2HHW4_9TELE</name>
<gene>
    <name evidence="1" type="ORF">EYF80_024598</name>
</gene>
<comment type="caution">
    <text evidence="1">The sequence shown here is derived from an EMBL/GenBank/DDBJ whole genome shotgun (WGS) entry which is preliminary data.</text>
</comment>
<reference evidence="1 2" key="1">
    <citation type="submission" date="2019-03" db="EMBL/GenBank/DDBJ databases">
        <title>First draft genome of Liparis tanakae, snailfish: a comprehensive survey of snailfish specific genes.</title>
        <authorList>
            <person name="Kim W."/>
            <person name="Song I."/>
            <person name="Jeong J.-H."/>
            <person name="Kim D."/>
            <person name="Kim S."/>
            <person name="Ryu S."/>
            <person name="Song J.Y."/>
            <person name="Lee S.K."/>
        </authorList>
    </citation>
    <scope>NUCLEOTIDE SEQUENCE [LARGE SCALE GENOMIC DNA]</scope>
    <source>
        <tissue evidence="1">Muscle</tissue>
    </source>
</reference>
<protein>
    <submittedName>
        <fullName evidence="1">Uncharacterized protein</fullName>
    </submittedName>
</protein>
<sequence length="143" mass="15638">MKRVRLRSTRDSLVRPLCLQPAAGAFLSQLRGTHGKPARCRLTLLFQCSLVTLLPSPTQQGGERGTPSQMLVLLQSIDGVWLQKAATVYALSSVDLGQGLSMLSLFDVVVGPVQWPIRHGGEGKGPASKSQALEQRRFRQLMM</sequence>
<proteinExistence type="predicted"/>
<organism evidence="1 2">
    <name type="scientific">Liparis tanakae</name>
    <name type="common">Tanaka's snailfish</name>
    <dbReference type="NCBI Taxonomy" id="230148"/>
    <lineage>
        <taxon>Eukaryota</taxon>
        <taxon>Metazoa</taxon>
        <taxon>Chordata</taxon>
        <taxon>Craniata</taxon>
        <taxon>Vertebrata</taxon>
        <taxon>Euteleostomi</taxon>
        <taxon>Actinopterygii</taxon>
        <taxon>Neopterygii</taxon>
        <taxon>Teleostei</taxon>
        <taxon>Neoteleostei</taxon>
        <taxon>Acanthomorphata</taxon>
        <taxon>Eupercaria</taxon>
        <taxon>Perciformes</taxon>
        <taxon>Cottioidei</taxon>
        <taxon>Cottales</taxon>
        <taxon>Liparidae</taxon>
        <taxon>Liparis</taxon>
    </lineage>
</organism>
<dbReference type="AlphaFoldDB" id="A0A4Z2HHW4"/>
<evidence type="ECO:0000313" key="1">
    <source>
        <dbReference type="EMBL" id="TNN65191.1"/>
    </source>
</evidence>
<dbReference type="EMBL" id="SRLO01000239">
    <property type="protein sequence ID" value="TNN65191.1"/>
    <property type="molecule type" value="Genomic_DNA"/>
</dbReference>
<dbReference type="Proteomes" id="UP000314294">
    <property type="component" value="Unassembled WGS sequence"/>
</dbReference>